<dbReference type="RefSeq" id="WP_407327570.1">
    <property type="nucleotide sequence ID" value="NZ_CP136865.1"/>
</dbReference>
<evidence type="ECO:0000256" key="1">
    <source>
        <dbReference type="SAM" id="Phobius"/>
    </source>
</evidence>
<dbReference type="Pfam" id="PF07963">
    <property type="entry name" value="N_methyl"/>
    <property type="match status" value="1"/>
</dbReference>
<accession>A0ABZ0ICP3</accession>
<feature type="transmembrane region" description="Helical" evidence="1">
    <location>
        <begin position="21"/>
        <end position="41"/>
    </location>
</feature>
<organism evidence="2 3">
    <name type="scientific">Congregibacter brevis</name>
    <dbReference type="NCBI Taxonomy" id="3081201"/>
    <lineage>
        <taxon>Bacteria</taxon>
        <taxon>Pseudomonadati</taxon>
        <taxon>Pseudomonadota</taxon>
        <taxon>Gammaproteobacteria</taxon>
        <taxon>Cellvibrionales</taxon>
        <taxon>Halieaceae</taxon>
        <taxon>Congregibacter</taxon>
    </lineage>
</organism>
<evidence type="ECO:0000313" key="2">
    <source>
        <dbReference type="EMBL" id="WOJ96880.1"/>
    </source>
</evidence>
<keyword evidence="1" id="KW-0472">Membrane</keyword>
<name>A0ABZ0ICP3_9GAMM</name>
<keyword evidence="1" id="KW-1133">Transmembrane helix</keyword>
<proteinExistence type="predicted"/>
<protein>
    <submittedName>
        <fullName evidence="2">Prepilin-type N-terminal cleavage/methylation domain-containing protein</fullName>
    </submittedName>
</protein>
<gene>
    <name evidence="2" type="ORF">R0137_16780</name>
</gene>
<evidence type="ECO:0000313" key="3">
    <source>
        <dbReference type="Proteomes" id="UP001626549"/>
    </source>
</evidence>
<dbReference type="InterPro" id="IPR012902">
    <property type="entry name" value="N_methyl_site"/>
</dbReference>
<dbReference type="Gene3D" id="3.30.700.10">
    <property type="entry name" value="Glycoprotein, Type 4 Pilin"/>
    <property type="match status" value="1"/>
</dbReference>
<reference evidence="2 3" key="1">
    <citation type="submission" date="2023-10" db="EMBL/GenBank/DDBJ databases">
        <title>Two novel species belonging to the OM43/NOR5 clade.</title>
        <authorList>
            <person name="Park M."/>
        </authorList>
    </citation>
    <scope>NUCLEOTIDE SEQUENCE [LARGE SCALE GENOMIC DNA]</scope>
    <source>
        <strain evidence="2 3">IMCC45268</strain>
    </source>
</reference>
<keyword evidence="1" id="KW-0812">Transmembrane</keyword>
<dbReference type="SUPFAM" id="SSF54523">
    <property type="entry name" value="Pili subunits"/>
    <property type="match status" value="1"/>
</dbReference>
<dbReference type="NCBIfam" id="TIGR02532">
    <property type="entry name" value="IV_pilin_GFxxxE"/>
    <property type="match status" value="1"/>
</dbReference>
<dbReference type="Proteomes" id="UP001626549">
    <property type="component" value="Chromosome"/>
</dbReference>
<sequence length="198" mass="22412">MKRPMSEHRPRHGCPTGARGFTLLEIMMVLAIVGVLASLALPSYQSYVERAEFVEVTTFMGEIRTALQVETAGGADFPTELVGSQSRVASRQSGGARVARRDWRISSESELIDEYWYDFNLNQDWAYVVLRLNSDKISECRGRCMLHVGAVRVGDVVHTVCGRWGQAQWPDPFPVAILPRECQSTNVRQELRQLRRSR</sequence>
<dbReference type="PROSITE" id="PS00409">
    <property type="entry name" value="PROKAR_NTER_METHYL"/>
    <property type="match status" value="1"/>
</dbReference>
<keyword evidence="3" id="KW-1185">Reference proteome</keyword>
<dbReference type="EMBL" id="CP136865">
    <property type="protein sequence ID" value="WOJ96880.1"/>
    <property type="molecule type" value="Genomic_DNA"/>
</dbReference>
<dbReference type="InterPro" id="IPR045584">
    <property type="entry name" value="Pilin-like"/>
</dbReference>